<keyword evidence="4" id="KW-0812">Transmembrane</keyword>
<dbReference type="EnsemblMetazoa" id="CJA41327.1">
    <property type="protein sequence ID" value="CJA41327.1"/>
    <property type="gene ID" value="WBGene00217175"/>
</dbReference>
<dbReference type="InterPro" id="IPR001753">
    <property type="entry name" value="Enoyl-CoA_hydra/iso"/>
</dbReference>
<dbReference type="GO" id="GO:0005777">
    <property type="term" value="C:peroxisome"/>
    <property type="evidence" value="ECO:0007669"/>
    <property type="project" value="UniProtKB-SubCell"/>
</dbReference>
<accession>A0A8R1ERW8</accession>
<reference evidence="6" key="1">
    <citation type="submission" date="2010-08" db="EMBL/GenBank/DDBJ databases">
        <authorList>
            <consortium name="Caenorhabditis japonica Sequencing Consortium"/>
            <person name="Wilson R.K."/>
        </authorList>
    </citation>
    <scope>NUCLEOTIDE SEQUENCE [LARGE SCALE GENOMIC DNA]</scope>
    <source>
        <strain evidence="6">DF5081</strain>
    </source>
</reference>
<dbReference type="PANTHER" id="PTHR43684">
    <property type="match status" value="1"/>
</dbReference>
<keyword evidence="4" id="KW-1133">Transmembrane helix</keyword>
<protein>
    <submittedName>
        <fullName evidence="5">Uncharacterized protein</fullName>
    </submittedName>
</protein>
<dbReference type="InterPro" id="IPR029045">
    <property type="entry name" value="ClpP/crotonase-like_dom_sf"/>
</dbReference>
<evidence type="ECO:0000313" key="6">
    <source>
        <dbReference type="Proteomes" id="UP000005237"/>
    </source>
</evidence>
<feature type="transmembrane region" description="Helical" evidence="4">
    <location>
        <begin position="12"/>
        <end position="33"/>
    </location>
</feature>
<dbReference type="AlphaFoldDB" id="A0A8R1ERW8"/>
<keyword evidence="4" id="KW-0472">Membrane</keyword>
<proteinExistence type="predicted"/>
<keyword evidence="3" id="KW-0413">Isomerase</keyword>
<evidence type="ECO:0000256" key="2">
    <source>
        <dbReference type="ARBA" id="ARBA00023140"/>
    </source>
</evidence>
<dbReference type="CDD" id="cd06558">
    <property type="entry name" value="crotonase-like"/>
    <property type="match status" value="1"/>
</dbReference>
<dbReference type="PANTHER" id="PTHR43684:SF1">
    <property type="entry name" value="ENOYL-COA DELTA ISOMERASE 2"/>
    <property type="match status" value="1"/>
</dbReference>
<name>A0A8R1ERW8_CAEJA</name>
<sequence length="115" mass="12515">AYIRHEKPLIGLVNGPAVGIAVTVLGLFDYVIASDRATFHTPFAPLGQSPEGCSSYTFPLLMGPLKASELLLFCKKISAETAKSYGLVNEVVPLQEFHAHTQKTIEEFSEIPPEN</sequence>
<organism evidence="5 6">
    <name type="scientific">Caenorhabditis japonica</name>
    <dbReference type="NCBI Taxonomy" id="281687"/>
    <lineage>
        <taxon>Eukaryota</taxon>
        <taxon>Metazoa</taxon>
        <taxon>Ecdysozoa</taxon>
        <taxon>Nematoda</taxon>
        <taxon>Chromadorea</taxon>
        <taxon>Rhabditida</taxon>
        <taxon>Rhabditina</taxon>
        <taxon>Rhabditomorpha</taxon>
        <taxon>Rhabditoidea</taxon>
        <taxon>Rhabditidae</taxon>
        <taxon>Peloderinae</taxon>
        <taxon>Caenorhabditis</taxon>
    </lineage>
</organism>
<keyword evidence="2" id="KW-0576">Peroxisome</keyword>
<dbReference type="SUPFAM" id="SSF52096">
    <property type="entry name" value="ClpP/crotonase"/>
    <property type="match status" value="1"/>
</dbReference>
<keyword evidence="6" id="KW-1185">Reference proteome</keyword>
<dbReference type="Pfam" id="PF00378">
    <property type="entry name" value="ECH_1"/>
    <property type="match status" value="1"/>
</dbReference>
<dbReference type="Proteomes" id="UP000005237">
    <property type="component" value="Unassembled WGS sequence"/>
</dbReference>
<dbReference type="InterPro" id="IPR051053">
    <property type="entry name" value="ECH/Chromodomain_protein"/>
</dbReference>
<evidence type="ECO:0000256" key="3">
    <source>
        <dbReference type="ARBA" id="ARBA00023235"/>
    </source>
</evidence>
<dbReference type="Gene3D" id="3.90.226.10">
    <property type="entry name" value="2-enoyl-CoA Hydratase, Chain A, domain 1"/>
    <property type="match status" value="1"/>
</dbReference>
<evidence type="ECO:0000313" key="5">
    <source>
        <dbReference type="EnsemblMetazoa" id="CJA41327.1"/>
    </source>
</evidence>
<reference evidence="5" key="2">
    <citation type="submission" date="2022-06" db="UniProtKB">
        <authorList>
            <consortium name="EnsemblMetazoa"/>
        </authorList>
    </citation>
    <scope>IDENTIFICATION</scope>
    <source>
        <strain evidence="5">DF5081</strain>
    </source>
</reference>
<comment type="subcellular location">
    <subcellularLocation>
        <location evidence="1">Peroxisome</location>
    </subcellularLocation>
</comment>
<evidence type="ECO:0000256" key="1">
    <source>
        <dbReference type="ARBA" id="ARBA00004275"/>
    </source>
</evidence>
<evidence type="ECO:0000256" key="4">
    <source>
        <dbReference type="SAM" id="Phobius"/>
    </source>
</evidence>
<dbReference type="GO" id="GO:0004165">
    <property type="term" value="F:delta(3)-delta(2)-enoyl-CoA isomerase activity"/>
    <property type="evidence" value="ECO:0007669"/>
    <property type="project" value="UniProtKB-ARBA"/>
</dbReference>